<comment type="caution">
    <text evidence="1">The sequence shown here is derived from an EMBL/GenBank/DDBJ whole genome shotgun (WGS) entry which is preliminary data.</text>
</comment>
<dbReference type="AlphaFoldDB" id="A0A9N9E2A8"/>
<gene>
    <name evidence="1" type="ORF">DEBURN_LOCUS11774</name>
</gene>
<feature type="non-terminal residue" evidence="1">
    <location>
        <position position="138"/>
    </location>
</feature>
<evidence type="ECO:0000313" key="1">
    <source>
        <dbReference type="EMBL" id="CAG8661520.1"/>
    </source>
</evidence>
<name>A0A9N9E2A8_9GLOM</name>
<protein>
    <submittedName>
        <fullName evidence="1">11595_t:CDS:1</fullName>
    </submittedName>
</protein>
<evidence type="ECO:0000313" key="2">
    <source>
        <dbReference type="Proteomes" id="UP000789706"/>
    </source>
</evidence>
<proteinExistence type="predicted"/>
<dbReference type="Proteomes" id="UP000789706">
    <property type="component" value="Unassembled WGS sequence"/>
</dbReference>
<keyword evidence="2" id="KW-1185">Reference proteome</keyword>
<accession>A0A9N9E2A8</accession>
<organism evidence="1 2">
    <name type="scientific">Diversispora eburnea</name>
    <dbReference type="NCBI Taxonomy" id="1213867"/>
    <lineage>
        <taxon>Eukaryota</taxon>
        <taxon>Fungi</taxon>
        <taxon>Fungi incertae sedis</taxon>
        <taxon>Mucoromycota</taxon>
        <taxon>Glomeromycotina</taxon>
        <taxon>Glomeromycetes</taxon>
        <taxon>Diversisporales</taxon>
        <taxon>Diversisporaceae</taxon>
        <taxon>Diversispora</taxon>
    </lineage>
</organism>
<dbReference type="EMBL" id="CAJVPK010008539">
    <property type="protein sequence ID" value="CAG8661520.1"/>
    <property type="molecule type" value="Genomic_DNA"/>
</dbReference>
<dbReference type="OrthoDB" id="2476749at2759"/>
<feature type="non-terminal residue" evidence="1">
    <location>
        <position position="1"/>
    </location>
</feature>
<reference evidence="1" key="1">
    <citation type="submission" date="2021-06" db="EMBL/GenBank/DDBJ databases">
        <authorList>
            <person name="Kallberg Y."/>
            <person name="Tangrot J."/>
            <person name="Rosling A."/>
        </authorList>
    </citation>
    <scope>NUCLEOTIDE SEQUENCE</scope>
    <source>
        <strain evidence="1">AZ414A</strain>
    </source>
</reference>
<sequence>PAPECDLISFDENLPTLQLREENVPAVDPEIGSSLANKTILIHKNITNGFEFYDGKRKWYGVKEDFCTLSNKYYFIKTDLKEITIETYKRIIKESEAIAEKINVPKRSEKVDEKENAWLDLATTGALVFAERYEGEAI</sequence>